<accession>A0A4R6Y1C2</accession>
<dbReference type="Gene3D" id="3.30.70.1060">
    <property type="entry name" value="Dimeric alpha+beta barrel"/>
    <property type="match status" value="1"/>
</dbReference>
<dbReference type="InterPro" id="IPR011008">
    <property type="entry name" value="Dimeric_a/b-barrel"/>
</dbReference>
<dbReference type="Proteomes" id="UP000295724">
    <property type="component" value="Unassembled WGS sequence"/>
</dbReference>
<organism evidence="3 4">
    <name type="scientific">Marinicella litoralis</name>
    <dbReference type="NCBI Taxonomy" id="644220"/>
    <lineage>
        <taxon>Bacteria</taxon>
        <taxon>Pseudomonadati</taxon>
        <taxon>Pseudomonadota</taxon>
        <taxon>Gammaproteobacteria</taxon>
        <taxon>Lysobacterales</taxon>
        <taxon>Marinicellaceae</taxon>
        <taxon>Marinicella</taxon>
    </lineage>
</organism>
<dbReference type="SUPFAM" id="SSF54909">
    <property type="entry name" value="Dimeric alpha+beta barrel"/>
    <property type="match status" value="1"/>
</dbReference>
<gene>
    <name evidence="3" type="ORF">C8D91_1251</name>
</gene>
<comment type="similarity">
    <text evidence="1">Belongs to the YciI family.</text>
</comment>
<evidence type="ECO:0000256" key="1">
    <source>
        <dbReference type="ARBA" id="ARBA00007689"/>
    </source>
</evidence>
<sequence>MKTLVLISLSLISFNALSESKKEQQSPIFNAELAEHLGADDYGMKMYVMAFLKKGPNRDQSAEEVIQLQQAHMANIKRMAEAGDLVMAGPFGNNDLGMRGIYIFNVTTIEAAKALTATDPAIQAGSLVMELIPWYGSAALMQVNEIGATLAKKSF</sequence>
<name>A0A4R6Y1C2_9GAMM</name>
<dbReference type="RefSeq" id="WP_099019375.1">
    <property type="nucleotide sequence ID" value="NZ_NIHB01000002.1"/>
</dbReference>
<evidence type="ECO:0000313" key="4">
    <source>
        <dbReference type="Proteomes" id="UP000295724"/>
    </source>
</evidence>
<comment type="caution">
    <text evidence="3">The sequence shown here is derived from an EMBL/GenBank/DDBJ whole genome shotgun (WGS) entry which is preliminary data.</text>
</comment>
<proteinExistence type="inferred from homology"/>
<dbReference type="Pfam" id="PF03795">
    <property type="entry name" value="YCII"/>
    <property type="match status" value="1"/>
</dbReference>
<reference evidence="3 4" key="1">
    <citation type="submission" date="2019-03" db="EMBL/GenBank/DDBJ databases">
        <title>Genomic Encyclopedia of Type Strains, Phase IV (KMG-IV): sequencing the most valuable type-strain genomes for metagenomic binning, comparative biology and taxonomic classification.</title>
        <authorList>
            <person name="Goeker M."/>
        </authorList>
    </citation>
    <scope>NUCLEOTIDE SEQUENCE [LARGE SCALE GENOMIC DNA]</scope>
    <source>
        <strain evidence="3 4">DSM 25488</strain>
    </source>
</reference>
<keyword evidence="4" id="KW-1185">Reference proteome</keyword>
<protein>
    <submittedName>
        <fullName evidence="3">Uncharacterized protein YciI</fullName>
    </submittedName>
</protein>
<dbReference type="EMBL" id="SNZB01000002">
    <property type="protein sequence ID" value="TDR22758.1"/>
    <property type="molecule type" value="Genomic_DNA"/>
</dbReference>
<dbReference type="OrthoDB" id="8481699at2"/>
<evidence type="ECO:0000313" key="3">
    <source>
        <dbReference type="EMBL" id="TDR22758.1"/>
    </source>
</evidence>
<dbReference type="InterPro" id="IPR005545">
    <property type="entry name" value="YCII"/>
</dbReference>
<evidence type="ECO:0000259" key="2">
    <source>
        <dbReference type="Pfam" id="PF03795"/>
    </source>
</evidence>
<dbReference type="AlphaFoldDB" id="A0A4R6Y1C2"/>
<feature type="domain" description="YCII-related" evidence="2">
    <location>
        <begin position="49"/>
        <end position="134"/>
    </location>
</feature>